<gene>
    <name evidence="2" type="ORF">GDO81_027672</name>
</gene>
<proteinExistence type="predicted"/>
<organism evidence="2 3">
    <name type="scientific">Engystomops pustulosus</name>
    <name type="common">Tungara frog</name>
    <name type="synonym">Physalaemus pustulosus</name>
    <dbReference type="NCBI Taxonomy" id="76066"/>
    <lineage>
        <taxon>Eukaryota</taxon>
        <taxon>Metazoa</taxon>
        <taxon>Chordata</taxon>
        <taxon>Craniata</taxon>
        <taxon>Vertebrata</taxon>
        <taxon>Euteleostomi</taxon>
        <taxon>Amphibia</taxon>
        <taxon>Batrachia</taxon>
        <taxon>Anura</taxon>
        <taxon>Neobatrachia</taxon>
        <taxon>Hyloidea</taxon>
        <taxon>Leptodactylidae</taxon>
        <taxon>Leiuperinae</taxon>
        <taxon>Engystomops</taxon>
    </lineage>
</organism>
<accession>A0AAV6YI67</accession>
<dbReference type="EMBL" id="WNYA01056203">
    <property type="protein sequence ID" value="KAG8535833.1"/>
    <property type="molecule type" value="Genomic_DNA"/>
</dbReference>
<feature type="region of interest" description="Disordered" evidence="1">
    <location>
        <begin position="38"/>
        <end position="73"/>
    </location>
</feature>
<dbReference type="AlphaFoldDB" id="A0AAV6YI67"/>
<evidence type="ECO:0000313" key="2">
    <source>
        <dbReference type="EMBL" id="KAG8535833.1"/>
    </source>
</evidence>
<feature type="compositionally biased region" description="Polar residues" evidence="1">
    <location>
        <begin position="58"/>
        <end position="73"/>
    </location>
</feature>
<feature type="region of interest" description="Disordered" evidence="1">
    <location>
        <begin position="1"/>
        <end position="21"/>
    </location>
</feature>
<keyword evidence="3" id="KW-1185">Reference proteome</keyword>
<sequence>MGERAGPSGSKQPGHDGYGYNVQSDLCITAKTRRNTSWSSGLNFYSDQQPNQPPSAERSLTYQETPTGGSECP</sequence>
<feature type="compositionally biased region" description="Polar residues" evidence="1">
    <location>
        <begin position="38"/>
        <end position="50"/>
    </location>
</feature>
<name>A0AAV6YI67_ENGPU</name>
<protein>
    <submittedName>
        <fullName evidence="2">Uncharacterized protein</fullName>
    </submittedName>
</protein>
<evidence type="ECO:0000313" key="3">
    <source>
        <dbReference type="Proteomes" id="UP000824782"/>
    </source>
</evidence>
<comment type="caution">
    <text evidence="2">The sequence shown here is derived from an EMBL/GenBank/DDBJ whole genome shotgun (WGS) entry which is preliminary data.</text>
</comment>
<reference evidence="2" key="1">
    <citation type="thesis" date="2020" institute="ProQuest LLC" country="789 East Eisenhower Parkway, Ann Arbor, MI, USA">
        <title>Comparative Genomics and Chromosome Evolution.</title>
        <authorList>
            <person name="Mudd A.B."/>
        </authorList>
    </citation>
    <scope>NUCLEOTIDE SEQUENCE</scope>
    <source>
        <strain evidence="2">237g6f4</strain>
        <tissue evidence="2">Blood</tissue>
    </source>
</reference>
<dbReference type="Proteomes" id="UP000824782">
    <property type="component" value="Unassembled WGS sequence"/>
</dbReference>
<evidence type="ECO:0000256" key="1">
    <source>
        <dbReference type="SAM" id="MobiDB-lite"/>
    </source>
</evidence>